<dbReference type="KEGG" id="paqt:E8L99_14725"/>
<dbReference type="Pfam" id="PF13561">
    <property type="entry name" value="adh_short_C2"/>
    <property type="match status" value="1"/>
</dbReference>
<dbReference type="PANTHER" id="PTHR43639:SF1">
    <property type="entry name" value="SHORT-CHAIN DEHYDROGENASE_REDUCTASE FAMILY PROTEIN"/>
    <property type="match status" value="1"/>
</dbReference>
<evidence type="ECO:0000313" key="5">
    <source>
        <dbReference type="Proteomes" id="UP000298588"/>
    </source>
</evidence>
<dbReference type="PROSITE" id="PS00061">
    <property type="entry name" value="ADH_SHORT"/>
    <property type="match status" value="1"/>
</dbReference>
<sequence>MNMEFSGKVAMVTGGASGIGEAATRAFAKAGAKVVFTYISSAKEAKALEAEIKAAGGDALAIKADLTKKSDADAAFDAAVKAFGTVDIVFTNAGGILQRVKNIDATEDLWQRVLALNVTSTFLTCQAAIRIMEPKKSGVIVTMSSLAAMSGGGPGASHYAASKGAIVTYTRGLAKELGPSGIRVNGVAPGLIATRFHEQFNTPEGRKAAVAQTPLGREGTAEDVANLVLFLASEKASFITGETVQINGGTGMY</sequence>
<dbReference type="OrthoDB" id="20590at2"/>
<evidence type="ECO:0000313" key="4">
    <source>
        <dbReference type="EMBL" id="QCK86919.1"/>
    </source>
</evidence>
<keyword evidence="5" id="KW-1185">Reference proteome</keyword>
<dbReference type="PANTHER" id="PTHR43639">
    <property type="entry name" value="OXIDOREDUCTASE, SHORT-CHAIN DEHYDROGENASE/REDUCTASE FAMILY (AFU_ORTHOLOGUE AFUA_5G02870)"/>
    <property type="match status" value="1"/>
</dbReference>
<protein>
    <submittedName>
        <fullName evidence="4">SDR family oxidoreductase</fullName>
    </submittedName>
</protein>
<gene>
    <name evidence="4" type="ORF">E8L99_14725</name>
</gene>
<name>A0A4D7QMR6_9HYPH</name>
<dbReference type="PRINTS" id="PR00081">
    <property type="entry name" value="GDHRDH"/>
</dbReference>
<dbReference type="GO" id="GO:0016491">
    <property type="term" value="F:oxidoreductase activity"/>
    <property type="evidence" value="ECO:0007669"/>
    <property type="project" value="UniProtKB-KW"/>
</dbReference>
<accession>A0A4D7QMR6</accession>
<dbReference type="InterPro" id="IPR002347">
    <property type="entry name" value="SDR_fam"/>
</dbReference>
<evidence type="ECO:0000256" key="1">
    <source>
        <dbReference type="ARBA" id="ARBA00006484"/>
    </source>
</evidence>
<dbReference type="InterPro" id="IPR057326">
    <property type="entry name" value="KR_dom"/>
</dbReference>
<organism evidence="4 5">
    <name type="scientific">Phreatobacter aquaticus</name>
    <dbReference type="NCBI Taxonomy" id="2570229"/>
    <lineage>
        <taxon>Bacteria</taxon>
        <taxon>Pseudomonadati</taxon>
        <taxon>Pseudomonadota</taxon>
        <taxon>Alphaproteobacteria</taxon>
        <taxon>Hyphomicrobiales</taxon>
        <taxon>Phreatobacteraceae</taxon>
        <taxon>Phreatobacter</taxon>
    </lineage>
</organism>
<comment type="similarity">
    <text evidence="1">Belongs to the short-chain dehydrogenases/reductases (SDR) family.</text>
</comment>
<reference evidence="4 5" key="1">
    <citation type="submission" date="2019-04" db="EMBL/GenBank/DDBJ databases">
        <title>Phreatobacter aquaticus sp. nov.</title>
        <authorList>
            <person name="Choi A."/>
            <person name="Baek K."/>
        </authorList>
    </citation>
    <scope>NUCLEOTIDE SEQUENCE [LARGE SCALE GENOMIC DNA]</scope>
    <source>
        <strain evidence="4 5">NMCR1094</strain>
    </source>
</reference>
<dbReference type="AlphaFoldDB" id="A0A4D7QMR6"/>
<dbReference type="CDD" id="cd05233">
    <property type="entry name" value="SDR_c"/>
    <property type="match status" value="1"/>
</dbReference>
<dbReference type="FunFam" id="3.40.50.720:FF:000084">
    <property type="entry name" value="Short-chain dehydrogenase reductase"/>
    <property type="match status" value="1"/>
</dbReference>
<feature type="domain" description="Ketoreductase" evidence="3">
    <location>
        <begin position="8"/>
        <end position="190"/>
    </location>
</feature>
<dbReference type="InterPro" id="IPR020904">
    <property type="entry name" value="Sc_DH/Rdtase_CS"/>
</dbReference>
<evidence type="ECO:0000259" key="3">
    <source>
        <dbReference type="SMART" id="SM00822"/>
    </source>
</evidence>
<dbReference type="InterPro" id="IPR036291">
    <property type="entry name" value="NAD(P)-bd_dom_sf"/>
</dbReference>
<evidence type="ECO:0000256" key="2">
    <source>
        <dbReference type="ARBA" id="ARBA00023002"/>
    </source>
</evidence>
<dbReference type="EMBL" id="CP039865">
    <property type="protein sequence ID" value="QCK86919.1"/>
    <property type="molecule type" value="Genomic_DNA"/>
</dbReference>
<dbReference type="SMART" id="SM00822">
    <property type="entry name" value="PKS_KR"/>
    <property type="match status" value="1"/>
</dbReference>
<dbReference type="NCBIfam" id="NF005559">
    <property type="entry name" value="PRK07231.1"/>
    <property type="match status" value="1"/>
</dbReference>
<dbReference type="SUPFAM" id="SSF51735">
    <property type="entry name" value="NAD(P)-binding Rossmann-fold domains"/>
    <property type="match status" value="1"/>
</dbReference>
<keyword evidence="2" id="KW-0560">Oxidoreductase</keyword>
<dbReference type="Gene3D" id="3.40.50.720">
    <property type="entry name" value="NAD(P)-binding Rossmann-like Domain"/>
    <property type="match status" value="1"/>
</dbReference>
<dbReference type="PRINTS" id="PR00080">
    <property type="entry name" value="SDRFAMILY"/>
</dbReference>
<dbReference type="Proteomes" id="UP000298588">
    <property type="component" value="Chromosome"/>
</dbReference>
<proteinExistence type="inferred from homology"/>